<dbReference type="Gene3D" id="2.30.29.30">
    <property type="entry name" value="Pleckstrin-homology domain (PH domain)/Phosphotyrosine-binding domain (PTB)"/>
    <property type="match status" value="1"/>
</dbReference>
<dbReference type="PROSITE" id="PS50003">
    <property type="entry name" value="PH_DOMAIN"/>
    <property type="match status" value="1"/>
</dbReference>
<dbReference type="KEGG" id="hro:HELRODRAFT_151631"/>
<organism evidence="3 4">
    <name type="scientific">Helobdella robusta</name>
    <name type="common">Californian leech</name>
    <dbReference type="NCBI Taxonomy" id="6412"/>
    <lineage>
        <taxon>Eukaryota</taxon>
        <taxon>Metazoa</taxon>
        <taxon>Spiralia</taxon>
        <taxon>Lophotrochozoa</taxon>
        <taxon>Annelida</taxon>
        <taxon>Clitellata</taxon>
        <taxon>Hirudinea</taxon>
        <taxon>Rhynchobdellida</taxon>
        <taxon>Glossiphoniidae</taxon>
        <taxon>Helobdella</taxon>
    </lineage>
</organism>
<reference evidence="3" key="3">
    <citation type="submission" date="2015-06" db="UniProtKB">
        <authorList>
            <consortium name="EnsemblMetazoa"/>
        </authorList>
    </citation>
    <scope>IDENTIFICATION</scope>
</reference>
<keyword evidence="4" id="KW-1185">Reference proteome</keyword>
<dbReference type="Proteomes" id="UP000015101">
    <property type="component" value="Unassembled WGS sequence"/>
</dbReference>
<dbReference type="InterPro" id="IPR001849">
    <property type="entry name" value="PH_domain"/>
</dbReference>
<dbReference type="EMBL" id="AMQM01001663">
    <property type="status" value="NOT_ANNOTATED_CDS"/>
    <property type="molecule type" value="Genomic_DNA"/>
</dbReference>
<dbReference type="CTD" id="20197113"/>
<evidence type="ECO:0000259" key="1">
    <source>
        <dbReference type="PROSITE" id="PS50003"/>
    </source>
</evidence>
<dbReference type="AlphaFoldDB" id="T1EKL3"/>
<name>T1EKL3_HELRO</name>
<feature type="domain" description="PH" evidence="1">
    <location>
        <begin position="1"/>
        <end position="55"/>
    </location>
</feature>
<evidence type="ECO:0000313" key="3">
    <source>
        <dbReference type="EnsemblMetazoa" id="HelroP151631"/>
    </source>
</evidence>
<sequence>NVITLLHAFAVKANDYTKKSHVFRLHTCDSAQYLIQTSDMKDCQEWIDAINIIASIYSSP</sequence>
<dbReference type="GeneID" id="20197113"/>
<reference evidence="4" key="1">
    <citation type="submission" date="2012-12" db="EMBL/GenBank/DDBJ databases">
        <authorList>
            <person name="Hellsten U."/>
            <person name="Grimwood J."/>
            <person name="Chapman J.A."/>
            <person name="Shapiro H."/>
            <person name="Aerts A."/>
            <person name="Otillar R.P."/>
            <person name="Terry A.Y."/>
            <person name="Boore J.L."/>
            <person name="Simakov O."/>
            <person name="Marletaz F."/>
            <person name="Cho S.-J."/>
            <person name="Edsinger-Gonzales E."/>
            <person name="Havlak P."/>
            <person name="Kuo D.-H."/>
            <person name="Larsson T."/>
            <person name="Lv J."/>
            <person name="Arendt D."/>
            <person name="Savage R."/>
            <person name="Osoegawa K."/>
            <person name="de Jong P."/>
            <person name="Lindberg D.R."/>
            <person name="Seaver E.C."/>
            <person name="Weisblat D.A."/>
            <person name="Putnam N.H."/>
            <person name="Grigoriev I.V."/>
            <person name="Rokhsar D.S."/>
        </authorList>
    </citation>
    <scope>NUCLEOTIDE SEQUENCE</scope>
</reference>
<dbReference type="EMBL" id="KB097571">
    <property type="protein sequence ID" value="ESN94577.1"/>
    <property type="molecule type" value="Genomic_DNA"/>
</dbReference>
<dbReference type="InParanoid" id="T1EKL3"/>
<dbReference type="eggNOG" id="KOG0932">
    <property type="taxonomic scope" value="Eukaryota"/>
</dbReference>
<gene>
    <name evidence="3" type="primary">20197113</name>
    <name evidence="2" type="ORF">HELRODRAFT_151631</name>
</gene>
<dbReference type="EnsemblMetazoa" id="HelroT151631">
    <property type="protein sequence ID" value="HelroP151631"/>
    <property type="gene ID" value="HelroG151631"/>
</dbReference>
<accession>T1EKL3</accession>
<dbReference type="Pfam" id="PF15410">
    <property type="entry name" value="PH_9"/>
    <property type="match status" value="1"/>
</dbReference>
<dbReference type="InterPro" id="IPR011993">
    <property type="entry name" value="PH-like_dom_sf"/>
</dbReference>
<dbReference type="OrthoDB" id="2157641at2759"/>
<protein>
    <recommendedName>
        <fullName evidence="1">PH domain-containing protein</fullName>
    </recommendedName>
</protein>
<dbReference type="RefSeq" id="XP_009027626.1">
    <property type="nucleotide sequence ID" value="XM_009029378.1"/>
</dbReference>
<proteinExistence type="predicted"/>
<dbReference type="InterPro" id="IPR041681">
    <property type="entry name" value="PH_9"/>
</dbReference>
<reference evidence="2 4" key="2">
    <citation type="journal article" date="2013" name="Nature">
        <title>Insights into bilaterian evolution from three spiralian genomes.</title>
        <authorList>
            <person name="Simakov O."/>
            <person name="Marletaz F."/>
            <person name="Cho S.J."/>
            <person name="Edsinger-Gonzales E."/>
            <person name="Havlak P."/>
            <person name="Hellsten U."/>
            <person name="Kuo D.H."/>
            <person name="Larsson T."/>
            <person name="Lv J."/>
            <person name="Arendt D."/>
            <person name="Savage R."/>
            <person name="Osoegawa K."/>
            <person name="de Jong P."/>
            <person name="Grimwood J."/>
            <person name="Chapman J.A."/>
            <person name="Shapiro H."/>
            <person name="Aerts A."/>
            <person name="Otillar R.P."/>
            <person name="Terry A.Y."/>
            <person name="Boore J.L."/>
            <person name="Grigoriev I.V."/>
            <person name="Lindberg D.R."/>
            <person name="Seaver E.C."/>
            <person name="Weisblat D.A."/>
            <person name="Putnam N.H."/>
            <person name="Rokhsar D.S."/>
        </authorList>
    </citation>
    <scope>NUCLEOTIDE SEQUENCE</scope>
</reference>
<dbReference type="HOGENOM" id="CLU_2948556_0_0_1"/>
<dbReference type="SUPFAM" id="SSF50729">
    <property type="entry name" value="PH domain-like"/>
    <property type="match status" value="1"/>
</dbReference>
<evidence type="ECO:0000313" key="2">
    <source>
        <dbReference type="EMBL" id="ESN94577.1"/>
    </source>
</evidence>
<evidence type="ECO:0000313" key="4">
    <source>
        <dbReference type="Proteomes" id="UP000015101"/>
    </source>
</evidence>